<protein>
    <submittedName>
        <fullName evidence="1">Uncharacterized protein</fullName>
    </submittedName>
</protein>
<dbReference type="EMBL" id="CABEEZ010000133">
    <property type="protein sequence ID" value="VTR54621.1"/>
    <property type="molecule type" value="Genomic_DNA"/>
</dbReference>
<dbReference type="AlphaFoldDB" id="A0A4U9W718"/>
<name>A0A4U9W718_SERFO</name>
<reference evidence="1" key="1">
    <citation type="submission" date="2019-05" db="EMBL/GenBank/DDBJ databases">
        <authorList>
            <consortium name="Pathogen Informatics"/>
        </authorList>
    </citation>
    <scope>NUCLEOTIDE SEQUENCE [LARGE SCALE GENOMIC DNA]</scope>
    <source>
        <strain evidence="1">NCTC12965</strain>
    </source>
</reference>
<gene>
    <name evidence="1" type="ORF">NCTC12965_06784</name>
</gene>
<evidence type="ECO:0000313" key="1">
    <source>
        <dbReference type="EMBL" id="VTR54621.1"/>
    </source>
</evidence>
<accession>A0A4U9W718</accession>
<proteinExistence type="predicted"/>
<organism evidence="1">
    <name type="scientific">Serratia fonticola</name>
    <dbReference type="NCBI Taxonomy" id="47917"/>
    <lineage>
        <taxon>Bacteria</taxon>
        <taxon>Pseudomonadati</taxon>
        <taxon>Pseudomonadota</taxon>
        <taxon>Gammaproteobacteria</taxon>
        <taxon>Enterobacterales</taxon>
        <taxon>Yersiniaceae</taxon>
        <taxon>Serratia</taxon>
    </lineage>
</organism>
<sequence length="191" mass="21427">MTNTRNWWCRGLTAQPGKVGQPWCRPSAAISLRKDWRKIVLVVDCYHGVDLEELKSQLIDPLLPALALNAEQAKYNESHIHAMIERNLTDDRVFGVLSCHEMPEFFADEAVQQQRAAIAAVESGLVVVYGPGAALIAAGDVLVYADLARWEIQQRFRRGELGNWGVANLNEDVLRRYKRAFFCGMAGLRSS</sequence>